<keyword evidence="6" id="KW-1185">Reference proteome</keyword>
<feature type="region of interest" description="Disordered" evidence="2">
    <location>
        <begin position="1309"/>
        <end position="1334"/>
    </location>
</feature>
<name>A0ABX7L5C5_9BACL</name>
<feature type="transmembrane region" description="Helical" evidence="3">
    <location>
        <begin position="727"/>
        <end position="747"/>
    </location>
</feature>
<feature type="coiled-coil region" evidence="1">
    <location>
        <begin position="255"/>
        <end position="297"/>
    </location>
</feature>
<evidence type="ECO:0000313" key="6">
    <source>
        <dbReference type="Proteomes" id="UP000663452"/>
    </source>
</evidence>
<feature type="domain" description="Phage tail tape measure protein" evidence="4">
    <location>
        <begin position="448"/>
        <end position="636"/>
    </location>
</feature>
<dbReference type="PANTHER" id="PTHR45615:SF40">
    <property type="entry name" value="MYOSIN HEAVY CHAIN, NON-MUSCLE"/>
    <property type="match status" value="1"/>
</dbReference>
<dbReference type="InterPro" id="IPR010090">
    <property type="entry name" value="Phage_tape_meas"/>
</dbReference>
<evidence type="ECO:0000256" key="3">
    <source>
        <dbReference type="SAM" id="Phobius"/>
    </source>
</evidence>
<keyword evidence="3" id="KW-0472">Membrane</keyword>
<feature type="coiled-coil region" evidence="1">
    <location>
        <begin position="821"/>
        <end position="868"/>
    </location>
</feature>
<dbReference type="PANTHER" id="PTHR45615">
    <property type="entry name" value="MYOSIN HEAVY CHAIN, NON-MUSCLE"/>
    <property type="match status" value="1"/>
</dbReference>
<evidence type="ECO:0000259" key="4">
    <source>
        <dbReference type="Pfam" id="PF10145"/>
    </source>
</evidence>
<feature type="coiled-coil region" evidence="1">
    <location>
        <begin position="1901"/>
        <end position="1928"/>
    </location>
</feature>
<feature type="coiled-coil region" evidence="1">
    <location>
        <begin position="1621"/>
        <end position="1757"/>
    </location>
</feature>
<feature type="coiled-coil region" evidence="1">
    <location>
        <begin position="138"/>
        <end position="200"/>
    </location>
</feature>
<organism evidence="5 6">
    <name type="scientific">Paenibacillus tianjinensis</name>
    <dbReference type="NCBI Taxonomy" id="2810347"/>
    <lineage>
        <taxon>Bacteria</taxon>
        <taxon>Bacillati</taxon>
        <taxon>Bacillota</taxon>
        <taxon>Bacilli</taxon>
        <taxon>Bacillales</taxon>
        <taxon>Paenibacillaceae</taxon>
        <taxon>Paenibacillus</taxon>
    </lineage>
</organism>
<keyword evidence="3" id="KW-1133">Transmembrane helix</keyword>
<feature type="region of interest" description="Disordered" evidence="2">
    <location>
        <begin position="1852"/>
        <end position="1872"/>
    </location>
</feature>
<evidence type="ECO:0000313" key="5">
    <source>
        <dbReference type="EMBL" id="QSF43265.1"/>
    </source>
</evidence>
<feature type="coiled-coil region" evidence="1">
    <location>
        <begin position="937"/>
        <end position="964"/>
    </location>
</feature>
<accession>A0ABX7L5C5</accession>
<gene>
    <name evidence="5" type="ORF">JRJ22_18535</name>
</gene>
<dbReference type="Proteomes" id="UP000663452">
    <property type="component" value="Chromosome"/>
</dbReference>
<dbReference type="RefSeq" id="WP_206100903.1">
    <property type="nucleotide sequence ID" value="NZ_CP070969.1"/>
</dbReference>
<protein>
    <submittedName>
        <fullName evidence="5">Phage tail tape measure protein</fullName>
    </submittedName>
</protein>
<dbReference type="Pfam" id="PF10145">
    <property type="entry name" value="PhageMin_Tail"/>
    <property type="match status" value="1"/>
</dbReference>
<evidence type="ECO:0000256" key="2">
    <source>
        <dbReference type="SAM" id="MobiDB-lite"/>
    </source>
</evidence>
<keyword evidence="3" id="KW-0812">Transmembrane</keyword>
<feature type="transmembrane region" description="Helical" evidence="3">
    <location>
        <begin position="759"/>
        <end position="780"/>
    </location>
</feature>
<proteinExistence type="predicted"/>
<feature type="compositionally biased region" description="Polar residues" evidence="2">
    <location>
        <begin position="1852"/>
        <end position="1864"/>
    </location>
</feature>
<feature type="compositionally biased region" description="Basic and acidic residues" evidence="2">
    <location>
        <begin position="1319"/>
        <end position="1334"/>
    </location>
</feature>
<evidence type="ECO:0000256" key="1">
    <source>
        <dbReference type="SAM" id="Coils"/>
    </source>
</evidence>
<keyword evidence="1" id="KW-0175">Coiled coil</keyword>
<feature type="transmembrane region" description="Helical" evidence="3">
    <location>
        <begin position="792"/>
        <end position="814"/>
    </location>
</feature>
<reference evidence="5 6" key="1">
    <citation type="submission" date="2021-02" db="EMBL/GenBank/DDBJ databases">
        <title>Paenibacillus tianjinensis sp. nov.</title>
        <authorList>
            <person name="Liu H."/>
        </authorList>
    </citation>
    <scope>NUCLEOTIDE SEQUENCE [LARGE SCALE GENOMIC DNA]</scope>
    <source>
        <strain evidence="5 6">TB2019</strain>
    </source>
</reference>
<dbReference type="NCBIfam" id="TIGR01760">
    <property type="entry name" value="tape_meas_TP901"/>
    <property type="match status" value="1"/>
</dbReference>
<feature type="transmembrane region" description="Helical" evidence="3">
    <location>
        <begin position="390"/>
        <end position="411"/>
    </location>
</feature>
<dbReference type="EMBL" id="CP070969">
    <property type="protein sequence ID" value="QSF43265.1"/>
    <property type="molecule type" value="Genomic_DNA"/>
</dbReference>
<sequence length="2056" mass="226842">MANNETLGIKLVASLNTGLSIGELNKGIAALSKHPSLQKLKINISIDENFIKNLSSFTKNLNIITQQLNQQSAANNRLNSGLSNTTQIIHDQTKATNEAIAAEKKWQVEREKTNSKGVTTTTSGNNLNNSKQVVTTLADGSIKNIDNINNQLKDAKELQSFIDQMATGRIASETRVRDFERQWNNEQQKAIQTNANIEREEIAKTQQNRKAYEDWYLKAIREREIQDSKTYNSLNSKVLSSKSSSVVGIEDTKALELLNRKYAEVNQRVATLQASGRQLTESELNGINRRIKALNDLASRQKQAEKDRASLSAIQLRTEAQVNNLTAKYGANIDTTKLNTLLTQLKNLEITSTNFRGKTQQITSEINRMGAEARNASQHVHTMGEMFKTALSHVMMYAGIGSIFFGAINALKQMTNTIIEVDTQMSQLYRVMNSDTDFEGMLERNIELADQLSTSLTSVNEVAIEFGRMGFGDAQIASLTKSAVLAQTISELSAKESVDAIVAGMVNFNIAAADSISIVDQLNNVDNNFSTTSKDLALTLTKSGSAAYTFGRSLQGLIGDSTAVSEATRETGSVTGNFLKSLYSRLTTMDKSESLLAQAGVAMRDLNGEVKDADQLIPELAANWSKLSEETKRNVSVGLAGRNHLNRFSALMSNFSTSVNASEVALNSQGSAMRESEKRAGSLEARIEKMKVAWQTFSVSMGESVVADVIKLVTALLVTLGKTFTSLIDTFGGLPVVFGTLSTILFITSGRFRLMASSMTMAIGRLVGIVPASTAAAGGLRGMAAAANVAKISLQGLLASTIVGVVLVGIGYGLEWLIGKFGDTTEEVDSLTNSMEDLNQKSTDLSTLKKLSSQYEELTKKVKLTTDEKMKLAEVETNLKDNYGITLKTIEGQTGTLEDNTEAIKKRTAALQEEIKTMRESAILDYQSQETKINSDIEDEGKKVDELRKKYEDAQRQKDTFELNRSKGKYSDQYSEKELNDSGEDLAEALKNAKTAFDRADTDLQKDVNKKATALKNSFAIYIGGLKDSGTEISSQASEFADAYADIMSKTPQNSGAIFGDFKKALDVFKTSNVKNLDEAIALFEKLPGITELNGQQLKDLKDILSQYDLTPVFEDTEGALSDTEDEVLSLSDAFKLLDSAMSGSTESTDAFYKSLSNGKSEIELLNSAQEELAKNGYLSIETMGKLAGTFDDFSGHIGDTKESLIKYMGVQEQDRINAINAQKDKTDKLIKATELRIAAMETEMQTINKLQNTYGAAVDSGAMSDLEAERRLGTRRKESNAQSVQAEKATLNKLRDQAALLEYASTDYKSSANGNSGSDKDSSSKDKSEKDKDLAEFKDATEQRINAINAQADAQSELNNLYKDKSSSYESDKNYSAAIEQTTNLIKGQKLETTKLQQANTKLIAARDEVQAKSKQYNMLSWIDTNGEATTSFTNLYNSMKSKTAQDALQTQFDQFQMYTKAIRENKTAITDNIAAQKESQGTLDNQRLENTNVWLGKMSKSYTDLQEKVSDSKDVQSLLNEDSVEYREETERQVSAYKELMKSIESDNEAIRTRIKQSETANASDKLTTDQLSVLNDQLKSNNDTWYDAARSIKEANKSLDDFKSNSADTIIENYKKMIEKQKELALDAIDTEKQAEEERHNARKKNLENEYAAFEKVINAQLDALNEKEATDDYSAELNDKLADRAALQTRLDSLSKDDSIEGKAKAKELQEQINEQTEEIEKFKLDRERTLRKDNLSQQLEDKESSIDAEQDAEDAAYDATSAALDKAAKEKEQYYTDILEDERSYYLLKQQLLSNDSVVVESALATMGTKYKEFFDTLKTQIGETSKEYQNLLYSFSQDSSGLTNYSNLSGTGSTTNPVDSPASSSSSSAAKQAAWTQYLSNKQQAESIRAQMALLDKKSTQYASLESQFNNLAAQNTAYRNQYGFPDGSYEKLKNTVFSAETGGMTPAFSGGKFLLAHEKELVLDKFDTSKLLQIVNVARDIYAMRSGANNLDTSGLTAAVQNKNATTTGDTYQEFKFDFNIDKMDGGEAGAKKIFSFIQQQMKRTNGGL</sequence>